<dbReference type="EMBL" id="GGMS01014607">
    <property type="protein sequence ID" value="MBY83810.1"/>
    <property type="molecule type" value="Transcribed_RNA"/>
</dbReference>
<evidence type="ECO:0000256" key="1">
    <source>
        <dbReference type="SAM" id="Coils"/>
    </source>
</evidence>
<gene>
    <name evidence="3" type="ORF">g.13966</name>
</gene>
<name>A0A2S2R212_9HEMI</name>
<reference evidence="3" key="1">
    <citation type="submission" date="2018-04" db="EMBL/GenBank/DDBJ databases">
        <title>Transcriptome assembly of Sipha flava.</title>
        <authorList>
            <person name="Scully E.D."/>
            <person name="Geib S.M."/>
            <person name="Palmer N.A."/>
            <person name="Koch K."/>
            <person name="Bradshaw J."/>
            <person name="Heng-Moss T."/>
            <person name="Sarath G."/>
        </authorList>
    </citation>
    <scope>NUCLEOTIDE SEQUENCE</scope>
</reference>
<keyword evidence="2" id="KW-1133">Transmembrane helix</keyword>
<keyword evidence="2" id="KW-0472">Membrane</keyword>
<dbReference type="AlphaFoldDB" id="A0A2S2R212"/>
<feature type="coiled-coil region" evidence="1">
    <location>
        <begin position="140"/>
        <end position="270"/>
    </location>
</feature>
<accession>A0A2S2R212</accession>
<feature type="transmembrane region" description="Helical" evidence="2">
    <location>
        <begin position="44"/>
        <end position="63"/>
    </location>
</feature>
<organism evidence="3">
    <name type="scientific">Sipha flava</name>
    <name type="common">yellow sugarcane aphid</name>
    <dbReference type="NCBI Taxonomy" id="143950"/>
    <lineage>
        <taxon>Eukaryota</taxon>
        <taxon>Metazoa</taxon>
        <taxon>Ecdysozoa</taxon>
        <taxon>Arthropoda</taxon>
        <taxon>Hexapoda</taxon>
        <taxon>Insecta</taxon>
        <taxon>Pterygota</taxon>
        <taxon>Neoptera</taxon>
        <taxon>Paraneoptera</taxon>
        <taxon>Hemiptera</taxon>
        <taxon>Sternorrhyncha</taxon>
        <taxon>Aphidomorpha</taxon>
        <taxon>Aphidoidea</taxon>
        <taxon>Aphididae</taxon>
        <taxon>Sipha</taxon>
    </lineage>
</organism>
<evidence type="ECO:0000256" key="2">
    <source>
        <dbReference type="SAM" id="Phobius"/>
    </source>
</evidence>
<evidence type="ECO:0000313" key="3">
    <source>
        <dbReference type="EMBL" id="MBY83810.1"/>
    </source>
</evidence>
<proteinExistence type="predicted"/>
<sequence length="463" mass="54644">MDLPTRNFTFFRTAVFVRHLFSSAVDCADFGKTAKHLFRGTKSVILACLLVIRLIFLTVIHIWRKLNAIRRAMFINESPESCRVSEAVEQNDSDGYTVSNQYTPCRTGKKLKNKDDFDIVDLMNERYSTKLDLMNTEFKCTNMEIEMKNISNENQLLKQRIAQLEEIREKENSRHKTIEIGINEELKNMKILMDRELSDFRARNERVEKKMETLEETRDQQKSSHTSNEIEIKVENEYMKILMDKELFDLRVKNEQMEQQLKTLKEISDQKNCYCKNIETGLKVDIKNLKILVDSELSDLRDRNKLMEHRMKTLEDSNLDIVSVQRKNSETNNVLSKKLEGKPPVDAMERIFFENKLIVQTLKKTKQEISSLKSKILKVKSNCKIKNTHKKDFDKILTEFNSLVCHMNNKFKYLENNLSSITRNTNKLNRRYDSHKMRLEMIESDMKNSMKTPMMNPEKAFQQ</sequence>
<protein>
    <submittedName>
        <fullName evidence="3">Uncharacterized protein</fullName>
    </submittedName>
</protein>
<keyword evidence="1" id="KW-0175">Coiled coil</keyword>
<keyword evidence="2" id="KW-0812">Transmembrane</keyword>